<reference evidence="2 3" key="1">
    <citation type="submission" date="2016-08" db="EMBL/GenBank/DDBJ databases">
        <title>A Parts List for Fungal Cellulosomes Revealed by Comparative Genomics.</title>
        <authorList>
            <consortium name="DOE Joint Genome Institute"/>
            <person name="Haitjema C.H."/>
            <person name="Gilmore S.P."/>
            <person name="Henske J.K."/>
            <person name="Solomon K.V."/>
            <person name="De Groot R."/>
            <person name="Kuo A."/>
            <person name="Mondo S.J."/>
            <person name="Salamov A.A."/>
            <person name="Labutti K."/>
            <person name="Zhao Z."/>
            <person name="Chiniquy J."/>
            <person name="Barry K."/>
            <person name="Brewer H.M."/>
            <person name="Purvine S.O."/>
            <person name="Wright A.T."/>
            <person name="Boxma B."/>
            <person name="Van Alen T."/>
            <person name="Hackstein J.H."/>
            <person name="Baker S.E."/>
            <person name="Grigoriev I.V."/>
            <person name="O'Malley M.A."/>
        </authorList>
    </citation>
    <scope>NUCLEOTIDE SEQUENCE [LARGE SCALE GENOMIC DNA]</scope>
    <source>
        <strain evidence="2 3">G1</strain>
    </source>
</reference>
<keyword evidence="3" id="KW-1185">Reference proteome</keyword>
<feature type="compositionally biased region" description="Low complexity" evidence="1">
    <location>
        <begin position="68"/>
        <end position="80"/>
    </location>
</feature>
<evidence type="ECO:0000313" key="3">
    <source>
        <dbReference type="Proteomes" id="UP000193920"/>
    </source>
</evidence>
<feature type="region of interest" description="Disordered" evidence="1">
    <location>
        <begin position="67"/>
        <end position="86"/>
    </location>
</feature>
<accession>A0A1Y2EVG9</accession>
<protein>
    <submittedName>
        <fullName evidence="2">Uncharacterized protein</fullName>
    </submittedName>
</protein>
<dbReference type="OrthoDB" id="10413709at2759"/>
<sequence>MAYKMTEMYKIKDSDELELMLESQSNLKVYPPKVNLLSFLSPKILMRRNAVNEDEIRKAIAHLNIGTSNNNNNNNNISSSPTAVAV</sequence>
<dbReference type="AlphaFoldDB" id="A0A1Y2EVG9"/>
<evidence type="ECO:0000313" key="2">
    <source>
        <dbReference type="EMBL" id="ORY75601.1"/>
    </source>
</evidence>
<name>A0A1Y2EVG9_9FUNG</name>
<proteinExistence type="predicted"/>
<organism evidence="2 3">
    <name type="scientific">Neocallimastix californiae</name>
    <dbReference type="NCBI Taxonomy" id="1754190"/>
    <lineage>
        <taxon>Eukaryota</taxon>
        <taxon>Fungi</taxon>
        <taxon>Fungi incertae sedis</taxon>
        <taxon>Chytridiomycota</taxon>
        <taxon>Chytridiomycota incertae sedis</taxon>
        <taxon>Neocallimastigomycetes</taxon>
        <taxon>Neocallimastigales</taxon>
        <taxon>Neocallimastigaceae</taxon>
        <taxon>Neocallimastix</taxon>
    </lineage>
</organism>
<gene>
    <name evidence="2" type="ORF">LY90DRAFT_699022</name>
</gene>
<dbReference type="EMBL" id="MCOG01000025">
    <property type="protein sequence ID" value="ORY75601.1"/>
    <property type="molecule type" value="Genomic_DNA"/>
</dbReference>
<evidence type="ECO:0000256" key="1">
    <source>
        <dbReference type="SAM" id="MobiDB-lite"/>
    </source>
</evidence>
<comment type="caution">
    <text evidence="2">The sequence shown here is derived from an EMBL/GenBank/DDBJ whole genome shotgun (WGS) entry which is preliminary data.</text>
</comment>
<dbReference type="Proteomes" id="UP000193920">
    <property type="component" value="Unassembled WGS sequence"/>
</dbReference>